<feature type="region of interest" description="Disordered" evidence="1">
    <location>
        <begin position="1"/>
        <end position="51"/>
    </location>
</feature>
<organism evidence="2 3">
    <name type="scientific">Biomphalaria pfeifferi</name>
    <name type="common">Bloodfluke planorb</name>
    <name type="synonym">Freshwater snail</name>
    <dbReference type="NCBI Taxonomy" id="112525"/>
    <lineage>
        <taxon>Eukaryota</taxon>
        <taxon>Metazoa</taxon>
        <taxon>Spiralia</taxon>
        <taxon>Lophotrochozoa</taxon>
        <taxon>Mollusca</taxon>
        <taxon>Gastropoda</taxon>
        <taxon>Heterobranchia</taxon>
        <taxon>Euthyneura</taxon>
        <taxon>Panpulmonata</taxon>
        <taxon>Hygrophila</taxon>
        <taxon>Lymnaeoidea</taxon>
        <taxon>Planorbidae</taxon>
        <taxon>Biomphalaria</taxon>
    </lineage>
</organism>
<gene>
    <name evidence="2" type="ORF">Bpfe_022100</name>
</gene>
<feature type="compositionally biased region" description="Polar residues" evidence="1">
    <location>
        <begin position="12"/>
        <end position="22"/>
    </location>
</feature>
<proteinExistence type="predicted"/>
<dbReference type="AlphaFoldDB" id="A0AAD8F257"/>
<protein>
    <submittedName>
        <fullName evidence="2">Ankyrin repeat protein</fullName>
    </submittedName>
</protein>
<evidence type="ECO:0000313" key="3">
    <source>
        <dbReference type="Proteomes" id="UP001233172"/>
    </source>
</evidence>
<dbReference type="Proteomes" id="UP001233172">
    <property type="component" value="Unassembled WGS sequence"/>
</dbReference>
<comment type="caution">
    <text evidence="2">The sequence shown here is derived from an EMBL/GenBank/DDBJ whole genome shotgun (WGS) entry which is preliminary data.</text>
</comment>
<evidence type="ECO:0000256" key="1">
    <source>
        <dbReference type="SAM" id="MobiDB-lite"/>
    </source>
</evidence>
<reference evidence="2" key="2">
    <citation type="submission" date="2023-04" db="EMBL/GenBank/DDBJ databases">
        <authorList>
            <person name="Bu L."/>
            <person name="Lu L."/>
            <person name="Laidemitt M.R."/>
            <person name="Zhang S.M."/>
            <person name="Mutuku M."/>
            <person name="Mkoji G."/>
            <person name="Steinauer M."/>
            <person name="Loker E.S."/>
        </authorList>
    </citation>
    <scope>NUCLEOTIDE SEQUENCE</scope>
    <source>
        <strain evidence="2">KasaAsao</strain>
        <tissue evidence="2">Whole Snail</tissue>
    </source>
</reference>
<accession>A0AAD8F257</accession>
<keyword evidence="3" id="KW-1185">Reference proteome</keyword>
<reference evidence="2" key="1">
    <citation type="journal article" date="2023" name="PLoS Negl. Trop. Dis.">
        <title>A genome sequence for Biomphalaria pfeifferi, the major vector snail for the human-infecting parasite Schistosoma mansoni.</title>
        <authorList>
            <person name="Bu L."/>
            <person name="Lu L."/>
            <person name="Laidemitt M.R."/>
            <person name="Zhang S.M."/>
            <person name="Mutuku M."/>
            <person name="Mkoji G."/>
            <person name="Steinauer M."/>
            <person name="Loker E.S."/>
        </authorList>
    </citation>
    <scope>NUCLEOTIDE SEQUENCE</scope>
    <source>
        <strain evidence="2">KasaAsao</strain>
    </source>
</reference>
<name>A0AAD8F257_BIOPF</name>
<sequence length="158" mass="17728">MPQSRKRKINLPTETLPKQQRLSRAERKSLSRSAKVSVTRGKKALTKNSKQNTIKKLSETIKSTDTKCQPVSVRLEQAIHFCDNYSAIKVLTSSDPADRCSKKLLSDVLLKACVKGMLPTVRVLLKQGAALNKKNILCGTPPYRCSRKWLFGLGRIFD</sequence>
<evidence type="ECO:0000313" key="2">
    <source>
        <dbReference type="EMBL" id="KAK0048485.1"/>
    </source>
</evidence>
<dbReference type="EMBL" id="JASAOG010000137">
    <property type="protein sequence ID" value="KAK0048485.1"/>
    <property type="molecule type" value="Genomic_DNA"/>
</dbReference>